<comment type="caution">
    <text evidence="7">The sequence shown here is derived from an EMBL/GenBank/DDBJ whole genome shotgun (WGS) entry which is preliminary data.</text>
</comment>
<keyword evidence="2" id="KW-0805">Transcription regulation</keyword>
<evidence type="ECO:0000256" key="3">
    <source>
        <dbReference type="ARBA" id="ARBA00023125"/>
    </source>
</evidence>
<feature type="domain" description="OmpR/PhoB-type" evidence="5">
    <location>
        <begin position="23"/>
        <end position="99"/>
    </location>
</feature>
<keyword evidence="8" id="KW-1185">Reference proteome</keyword>
<organism evidence="7 8">
    <name type="scientific">Saccharothrix xinjiangensis</name>
    <dbReference type="NCBI Taxonomy" id="204798"/>
    <lineage>
        <taxon>Bacteria</taxon>
        <taxon>Bacillati</taxon>
        <taxon>Actinomycetota</taxon>
        <taxon>Actinomycetes</taxon>
        <taxon>Pseudonocardiales</taxon>
        <taxon>Pseudonocardiaceae</taxon>
        <taxon>Saccharothrix</taxon>
    </lineage>
</organism>
<dbReference type="InterPro" id="IPR001867">
    <property type="entry name" value="OmpR/PhoB-type_DNA-bd"/>
</dbReference>
<dbReference type="Gene3D" id="1.10.10.10">
    <property type="entry name" value="Winged helix-like DNA-binding domain superfamily/Winged helix DNA-binding domain"/>
    <property type="match status" value="1"/>
</dbReference>
<dbReference type="SMART" id="SM01043">
    <property type="entry name" value="BTAD"/>
    <property type="match status" value="1"/>
</dbReference>
<dbReference type="RefSeq" id="WP_344038945.1">
    <property type="nucleotide sequence ID" value="NZ_BAAAKE010000013.1"/>
</dbReference>
<dbReference type="Pfam" id="PF03704">
    <property type="entry name" value="BTAD"/>
    <property type="match status" value="1"/>
</dbReference>
<evidence type="ECO:0000259" key="6">
    <source>
        <dbReference type="SMART" id="SM01043"/>
    </source>
</evidence>
<keyword evidence="4" id="KW-0804">Transcription</keyword>
<dbReference type="InterPro" id="IPR011990">
    <property type="entry name" value="TPR-like_helical_dom_sf"/>
</dbReference>
<proteinExistence type="inferred from homology"/>
<dbReference type="InterPro" id="IPR036388">
    <property type="entry name" value="WH-like_DNA-bd_sf"/>
</dbReference>
<evidence type="ECO:0000256" key="1">
    <source>
        <dbReference type="ARBA" id="ARBA00005820"/>
    </source>
</evidence>
<name>A0ABV9Y774_9PSEU</name>
<sequence length="255" mass="28419">MPEGREQMIFRVLGSVAAVGRDGAELPLRAAKVRTLLGVLLAHADARVPADVLRAALWPDRPPRSATANLQTYVSELRRVLPPVARRPRLVLDRSGYRLAVRPGELDHHSFEALAGEGRRELAAGRPARAVEALRRACGLWRGEPFEDVPHVADEALAHRLREQHWVVRESLVETRLALGDRAGLVAELDAMIAAAPLREGLWLLQMRVLSDGGRRAEALARYRRLHRLLDTELGIGPGVELRRLHQRILTGQTW</sequence>
<dbReference type="SUPFAM" id="SSF46894">
    <property type="entry name" value="C-terminal effector domain of the bipartite response regulators"/>
    <property type="match status" value="1"/>
</dbReference>
<dbReference type="CDD" id="cd15831">
    <property type="entry name" value="BTAD"/>
    <property type="match status" value="1"/>
</dbReference>
<evidence type="ECO:0000259" key="5">
    <source>
        <dbReference type="SMART" id="SM00862"/>
    </source>
</evidence>
<comment type="similarity">
    <text evidence="1">Belongs to the AfsR/DnrI/RedD regulatory family.</text>
</comment>
<gene>
    <name evidence="7" type="ORF">ACFPFM_32835</name>
</gene>
<dbReference type="Gene3D" id="1.25.40.10">
    <property type="entry name" value="Tetratricopeptide repeat domain"/>
    <property type="match status" value="1"/>
</dbReference>
<evidence type="ECO:0000313" key="7">
    <source>
        <dbReference type="EMBL" id="MFC5058523.1"/>
    </source>
</evidence>
<dbReference type="PANTHER" id="PTHR35807:SF1">
    <property type="entry name" value="TRANSCRIPTIONAL REGULATOR REDD"/>
    <property type="match status" value="1"/>
</dbReference>
<feature type="domain" description="Bacterial transcriptional activator" evidence="6">
    <location>
        <begin position="106"/>
        <end position="250"/>
    </location>
</feature>
<evidence type="ECO:0000313" key="8">
    <source>
        <dbReference type="Proteomes" id="UP001595833"/>
    </source>
</evidence>
<dbReference type="SMART" id="SM00862">
    <property type="entry name" value="Trans_reg_C"/>
    <property type="match status" value="1"/>
</dbReference>
<reference evidence="8" key="1">
    <citation type="journal article" date="2019" name="Int. J. Syst. Evol. Microbiol.">
        <title>The Global Catalogue of Microorganisms (GCM) 10K type strain sequencing project: providing services to taxonomists for standard genome sequencing and annotation.</title>
        <authorList>
            <consortium name="The Broad Institute Genomics Platform"/>
            <consortium name="The Broad Institute Genome Sequencing Center for Infectious Disease"/>
            <person name="Wu L."/>
            <person name="Ma J."/>
        </authorList>
    </citation>
    <scope>NUCLEOTIDE SEQUENCE [LARGE SCALE GENOMIC DNA]</scope>
    <source>
        <strain evidence="8">KCTC 12848</strain>
    </source>
</reference>
<keyword evidence="3" id="KW-0238">DNA-binding</keyword>
<dbReference type="InterPro" id="IPR051677">
    <property type="entry name" value="AfsR-DnrI-RedD_regulator"/>
</dbReference>
<dbReference type="Proteomes" id="UP001595833">
    <property type="component" value="Unassembled WGS sequence"/>
</dbReference>
<evidence type="ECO:0000256" key="2">
    <source>
        <dbReference type="ARBA" id="ARBA00023015"/>
    </source>
</evidence>
<dbReference type="EMBL" id="JBHSJB010000033">
    <property type="protein sequence ID" value="MFC5058523.1"/>
    <property type="molecule type" value="Genomic_DNA"/>
</dbReference>
<protein>
    <submittedName>
        <fullName evidence="7">AfsR/SARP family transcriptional regulator</fullName>
    </submittedName>
</protein>
<dbReference type="InterPro" id="IPR005158">
    <property type="entry name" value="BTAD"/>
</dbReference>
<dbReference type="InterPro" id="IPR016032">
    <property type="entry name" value="Sig_transdc_resp-reg_C-effctor"/>
</dbReference>
<dbReference type="SUPFAM" id="SSF48452">
    <property type="entry name" value="TPR-like"/>
    <property type="match status" value="1"/>
</dbReference>
<dbReference type="PANTHER" id="PTHR35807">
    <property type="entry name" value="TRANSCRIPTIONAL REGULATOR REDD-RELATED"/>
    <property type="match status" value="1"/>
</dbReference>
<evidence type="ECO:0000256" key="4">
    <source>
        <dbReference type="ARBA" id="ARBA00023163"/>
    </source>
</evidence>
<accession>A0ABV9Y774</accession>